<protein>
    <recommendedName>
        <fullName evidence="10">NAD(P)(+)--arginine ADP-ribosyltransferase</fullName>
        <ecNumber evidence="10">2.4.2.31</ecNumber>
    </recommendedName>
    <alternativeName>
        <fullName evidence="10">Mono(ADP-ribosyl)transferase</fullName>
    </alternativeName>
</protein>
<keyword evidence="6 10" id="KW-0521">NADP</keyword>
<feature type="signal peptide" evidence="10">
    <location>
        <begin position="1"/>
        <end position="18"/>
    </location>
</feature>
<organism evidence="11 12">
    <name type="scientific">Turnix velox</name>
    <name type="common">Little buttonquail</name>
    <dbReference type="NCBI Taxonomy" id="2529409"/>
    <lineage>
        <taxon>Eukaryota</taxon>
        <taxon>Metazoa</taxon>
        <taxon>Chordata</taxon>
        <taxon>Craniata</taxon>
        <taxon>Vertebrata</taxon>
        <taxon>Euteleostomi</taxon>
        <taxon>Archelosauria</taxon>
        <taxon>Archosauria</taxon>
        <taxon>Dinosauria</taxon>
        <taxon>Saurischia</taxon>
        <taxon>Theropoda</taxon>
        <taxon>Coelurosauria</taxon>
        <taxon>Aves</taxon>
        <taxon>Neognathae</taxon>
        <taxon>Neoaves</taxon>
        <taxon>Charadriiformes</taxon>
        <taxon>Turnicidae</taxon>
        <taxon>Turnix</taxon>
    </lineage>
</organism>
<dbReference type="AlphaFoldDB" id="A0A7L3M3Y7"/>
<feature type="non-terminal residue" evidence="11">
    <location>
        <position position="1"/>
    </location>
</feature>
<dbReference type="InterPro" id="IPR050999">
    <property type="entry name" value="ADP-ribosyltransferase_ARG"/>
</dbReference>
<evidence type="ECO:0000256" key="1">
    <source>
        <dbReference type="ARBA" id="ARBA00009558"/>
    </source>
</evidence>
<evidence type="ECO:0000313" key="12">
    <source>
        <dbReference type="Proteomes" id="UP000582182"/>
    </source>
</evidence>
<comment type="similarity">
    <text evidence="1 10">Belongs to the Arg-specific ADP-ribosyltransferase family.</text>
</comment>
<feature type="non-terminal residue" evidence="11">
    <location>
        <position position="257"/>
    </location>
</feature>
<proteinExistence type="inferred from homology"/>
<keyword evidence="2 10" id="KW-0328">Glycosyltransferase</keyword>
<dbReference type="GO" id="GO:0044194">
    <property type="term" value="C:cytolytic granule"/>
    <property type="evidence" value="ECO:0007669"/>
    <property type="project" value="UniProtKB-ARBA"/>
</dbReference>
<keyword evidence="7 10" id="KW-0520">NAD</keyword>
<dbReference type="GO" id="GO:0003950">
    <property type="term" value="F:NAD+ poly-ADP-ribosyltransferase activity"/>
    <property type="evidence" value="ECO:0007669"/>
    <property type="project" value="TreeGrafter"/>
</dbReference>
<keyword evidence="3 10" id="KW-0808">Transferase</keyword>
<dbReference type="PANTHER" id="PTHR10339:SF19">
    <property type="entry name" value="GPI-LINKED NAD(P)(+)--ARGININE ADP-RIBOSYLTRANSFERASE 1"/>
    <property type="match status" value="1"/>
</dbReference>
<dbReference type="Gene3D" id="3.90.176.10">
    <property type="entry name" value="Toxin ADP-ribosyltransferase, Chain A, domain 1"/>
    <property type="match status" value="1"/>
</dbReference>
<keyword evidence="12" id="KW-1185">Reference proteome</keyword>
<dbReference type="GO" id="GO:0016779">
    <property type="term" value="F:nucleotidyltransferase activity"/>
    <property type="evidence" value="ECO:0007669"/>
    <property type="project" value="UniProtKB-KW"/>
</dbReference>
<reference evidence="11 12" key="1">
    <citation type="submission" date="2019-09" db="EMBL/GenBank/DDBJ databases">
        <title>Bird 10,000 Genomes (B10K) Project - Family phase.</title>
        <authorList>
            <person name="Zhang G."/>
        </authorList>
    </citation>
    <scope>NUCLEOTIDE SEQUENCE [LARGE SCALE GENOMIC DNA]</scope>
    <source>
        <strain evidence="11">B10K-DU-029-46</strain>
    </source>
</reference>
<dbReference type="EMBL" id="VZTY01041604">
    <property type="protein sequence ID" value="NXU59970.1"/>
    <property type="molecule type" value="Genomic_DNA"/>
</dbReference>
<keyword evidence="5 10" id="KW-0732">Signal</keyword>
<sequence>MEHLLLALVLLPITPTTLQPIKEVMLDMALTSFDDQYLGCSHLMEEELVALNRTELTTNKVYADNWFQATTEWRRRWKKTSSPSTRLNPQQEVAILAYTMQQSLYQVFNVAVREAGRSREDYLTSFNFKVLHFLLTQALVALKASQSHQKCHQVYRGIKGIHFTTIPQGIVRFGHFTSTSLKKEKALSFGQDTIFVVNTCYGVPIQDFSYYPDEEEVLIPPYETFQVTNVTQHGGTVIIQLRSQSTFSSYNCEWVAG</sequence>
<evidence type="ECO:0000256" key="7">
    <source>
        <dbReference type="ARBA" id="ARBA00023027"/>
    </source>
</evidence>
<dbReference type="PANTHER" id="PTHR10339">
    <property type="entry name" value="ADP-RIBOSYLTRANSFERASE"/>
    <property type="match status" value="1"/>
</dbReference>
<dbReference type="PRINTS" id="PR00970">
    <property type="entry name" value="RIBTRNSFRASE"/>
</dbReference>
<evidence type="ECO:0000256" key="5">
    <source>
        <dbReference type="ARBA" id="ARBA00022729"/>
    </source>
</evidence>
<dbReference type="FunFam" id="3.90.176.10:FF:000001">
    <property type="entry name" value="NAD(P)(+)--arginine ADP-ribosyltransferase"/>
    <property type="match status" value="1"/>
</dbReference>
<dbReference type="EC" id="2.4.2.31" evidence="10"/>
<feature type="chain" id="PRO_5029933457" description="NAD(P)(+)--arginine ADP-ribosyltransferase" evidence="10">
    <location>
        <begin position="19"/>
        <end position="257"/>
    </location>
</feature>
<dbReference type="OrthoDB" id="423533at2759"/>
<dbReference type="GO" id="GO:0046677">
    <property type="term" value="P:response to antibiotic"/>
    <property type="evidence" value="ECO:0007669"/>
    <property type="project" value="UniProtKB-ARBA"/>
</dbReference>
<keyword evidence="4" id="KW-0548">Nucleotidyltransferase</keyword>
<evidence type="ECO:0000256" key="4">
    <source>
        <dbReference type="ARBA" id="ARBA00022695"/>
    </source>
</evidence>
<evidence type="ECO:0000256" key="2">
    <source>
        <dbReference type="ARBA" id="ARBA00022676"/>
    </source>
</evidence>
<keyword evidence="8" id="KW-1015">Disulfide bond</keyword>
<gene>
    <name evidence="11" type="primary">Madprt</name>
    <name evidence="11" type="ORF">TURVEL_R00837</name>
</gene>
<evidence type="ECO:0000256" key="8">
    <source>
        <dbReference type="ARBA" id="ARBA00023157"/>
    </source>
</evidence>
<dbReference type="GO" id="GO:0106274">
    <property type="term" value="F:NAD+-protein-arginine ADP-ribosyltransferase activity"/>
    <property type="evidence" value="ECO:0007669"/>
    <property type="project" value="UniProtKB-EC"/>
</dbReference>
<dbReference type="PROSITE" id="PS51996">
    <property type="entry name" value="TR_MART"/>
    <property type="match status" value="1"/>
</dbReference>
<evidence type="ECO:0000256" key="3">
    <source>
        <dbReference type="ARBA" id="ARBA00022679"/>
    </source>
</evidence>
<comment type="caution">
    <text evidence="11">The sequence shown here is derived from an EMBL/GenBank/DDBJ whole genome shotgun (WGS) entry which is preliminary data.</text>
</comment>
<evidence type="ECO:0000313" key="11">
    <source>
        <dbReference type="EMBL" id="NXU59970.1"/>
    </source>
</evidence>
<evidence type="ECO:0000256" key="9">
    <source>
        <dbReference type="ARBA" id="ARBA00047597"/>
    </source>
</evidence>
<name>A0A7L3M3Y7_9CHAR</name>
<dbReference type="Pfam" id="PF01129">
    <property type="entry name" value="ART"/>
    <property type="match status" value="1"/>
</dbReference>
<comment type="catalytic activity">
    <reaction evidence="9 10">
        <text>L-arginyl-[protein] + NAD(+) = N(omega)-(ADP-D-ribosyl)-L-arginyl-[protein] + nicotinamide + H(+)</text>
        <dbReference type="Rhea" id="RHEA:19149"/>
        <dbReference type="Rhea" id="RHEA-COMP:10532"/>
        <dbReference type="Rhea" id="RHEA-COMP:15087"/>
        <dbReference type="ChEBI" id="CHEBI:15378"/>
        <dbReference type="ChEBI" id="CHEBI:17154"/>
        <dbReference type="ChEBI" id="CHEBI:29965"/>
        <dbReference type="ChEBI" id="CHEBI:57540"/>
        <dbReference type="ChEBI" id="CHEBI:142554"/>
        <dbReference type="EC" id="2.4.2.31"/>
    </reaction>
</comment>
<dbReference type="InterPro" id="IPR000768">
    <property type="entry name" value="ART"/>
</dbReference>
<dbReference type="SUPFAM" id="SSF56399">
    <property type="entry name" value="ADP-ribosylation"/>
    <property type="match status" value="1"/>
</dbReference>
<dbReference type="PROSITE" id="PS01291">
    <property type="entry name" value="ART"/>
    <property type="match status" value="1"/>
</dbReference>
<evidence type="ECO:0000256" key="6">
    <source>
        <dbReference type="ARBA" id="ARBA00022857"/>
    </source>
</evidence>
<dbReference type="GO" id="GO:0005615">
    <property type="term" value="C:extracellular space"/>
    <property type="evidence" value="ECO:0007669"/>
    <property type="project" value="UniProtKB-ARBA"/>
</dbReference>
<dbReference type="Proteomes" id="UP000582182">
    <property type="component" value="Unassembled WGS sequence"/>
</dbReference>
<accession>A0A7L3M3Y7</accession>
<evidence type="ECO:0000256" key="10">
    <source>
        <dbReference type="RuleBase" id="RU361228"/>
    </source>
</evidence>